<dbReference type="FunFam" id="3.30.930.10:FF:000002">
    <property type="entry name" value="Threonine--tRNA ligase"/>
    <property type="match status" value="1"/>
</dbReference>
<sequence>MIKITLPDGSVKEYKKGTTPAEVAQSISEGLARNVISASFNGKTIETATPLTTDGSLVLYTWDSPEGKKAFWHSSAHILAQALEELYPNIKLTIGPAIANGFYYDVDFNGNTITDKDFPAIEAKMLEIARGKHEFKMRPVSKAEALSYYEGKNEYKTELIEALEDGTITFCDHSTFTDLCRGGHLPNTGFVKAVKILSVAGAYWRGNENNPQLTRVYGISFPKQKDLTEYLTLLEEAKKRDHRKLGKELELFTFSNKVGQGLPLWLPKGAALRERLEAFLRKAQKQAGYEQVVTPHIGHKNLYVTSGHWEKYGKDSFQPIATPNEGEEYLLKPMNCPHHCEIYNSHPWSYKDLPKRFAEFGTVYRYEQSGELHGLTRVRCFTQDDAHIFCTPEQLDAEFKHVIDLVLYVFGSLGFDNFTAQVSLRDPENLSKYIGSDENWAKAENAIINAAKEKNLTYVIETGEAAFYGPKLDFMVKDAIGRSWQLGTIQVDYNLPERFDLWYKGADNELHRPVMIHRAPFGSMERFVAILLEHTAGNLPLWLVPEQVNILSLSEKYEGYAQKVAQLLQEADLRPHVDNRNETIGKKIREAETLKYPYMLIVGEEEEKNGTLSVRRHGGEDLGTMKIADFITLIQEEINKNIKPFSTEV</sequence>
<dbReference type="AlphaFoldDB" id="A0A1H2Y619"/>
<dbReference type="GO" id="GO:0046872">
    <property type="term" value="F:metal ion binding"/>
    <property type="evidence" value="ECO:0007669"/>
    <property type="project" value="UniProtKB-KW"/>
</dbReference>
<dbReference type="CDD" id="cd00771">
    <property type="entry name" value="ThrRS_core"/>
    <property type="match status" value="1"/>
</dbReference>
<evidence type="ECO:0000256" key="12">
    <source>
        <dbReference type="ARBA" id="ARBA00049515"/>
    </source>
</evidence>
<gene>
    <name evidence="13" type="primary">thrS</name>
    <name evidence="16" type="ORF">SAMN05444420_106107</name>
</gene>
<evidence type="ECO:0000256" key="11">
    <source>
        <dbReference type="ARBA" id="ARBA00023146"/>
    </source>
</evidence>
<evidence type="ECO:0000256" key="7">
    <source>
        <dbReference type="ARBA" id="ARBA00022833"/>
    </source>
</evidence>
<dbReference type="InterPro" id="IPR036621">
    <property type="entry name" value="Anticodon-bd_dom_sf"/>
</dbReference>
<dbReference type="SUPFAM" id="SSF52954">
    <property type="entry name" value="Class II aaRS ABD-related"/>
    <property type="match status" value="1"/>
</dbReference>
<dbReference type="EC" id="6.1.1.3" evidence="13"/>
<dbReference type="EMBL" id="FNND01000006">
    <property type="protein sequence ID" value="SDX00019.1"/>
    <property type="molecule type" value="Genomic_DNA"/>
</dbReference>
<proteinExistence type="inferred from homology"/>
<dbReference type="GO" id="GO:0000049">
    <property type="term" value="F:tRNA binding"/>
    <property type="evidence" value="ECO:0007669"/>
    <property type="project" value="UniProtKB-KW"/>
</dbReference>
<dbReference type="Gene3D" id="3.10.20.30">
    <property type="match status" value="1"/>
</dbReference>
<dbReference type="InterPro" id="IPR012676">
    <property type="entry name" value="TGS-like"/>
</dbReference>
<feature type="domain" description="TGS" evidence="15">
    <location>
        <begin position="1"/>
        <end position="61"/>
    </location>
</feature>
<dbReference type="Pfam" id="PF02824">
    <property type="entry name" value="TGS"/>
    <property type="match status" value="1"/>
</dbReference>
<dbReference type="PRINTS" id="PR01047">
    <property type="entry name" value="TRNASYNTHTHR"/>
</dbReference>
<evidence type="ECO:0000256" key="9">
    <source>
        <dbReference type="ARBA" id="ARBA00022884"/>
    </source>
</evidence>
<accession>A0A1H2Y619</accession>
<evidence type="ECO:0000256" key="8">
    <source>
        <dbReference type="ARBA" id="ARBA00022840"/>
    </source>
</evidence>
<dbReference type="Gene3D" id="3.40.50.800">
    <property type="entry name" value="Anticodon-binding domain"/>
    <property type="match status" value="1"/>
</dbReference>
<evidence type="ECO:0000256" key="3">
    <source>
        <dbReference type="ARBA" id="ARBA00022555"/>
    </source>
</evidence>
<evidence type="ECO:0000256" key="1">
    <source>
        <dbReference type="ARBA" id="ARBA00008226"/>
    </source>
</evidence>
<name>A0A1H2Y619_9FLAO</name>
<organism evidence="16 17">
    <name type="scientific">Capnocytophaga granulosa</name>
    <dbReference type="NCBI Taxonomy" id="45242"/>
    <lineage>
        <taxon>Bacteria</taxon>
        <taxon>Pseudomonadati</taxon>
        <taxon>Bacteroidota</taxon>
        <taxon>Flavobacteriia</taxon>
        <taxon>Flavobacteriales</taxon>
        <taxon>Flavobacteriaceae</taxon>
        <taxon>Capnocytophaga</taxon>
    </lineage>
</organism>
<keyword evidence="7 13" id="KW-0862">Zinc</keyword>
<keyword evidence="6 13" id="KW-0547">Nucleotide-binding</keyword>
<dbReference type="PROSITE" id="PS51880">
    <property type="entry name" value="TGS"/>
    <property type="match status" value="1"/>
</dbReference>
<dbReference type="Proteomes" id="UP000182771">
    <property type="component" value="Unassembled WGS sequence"/>
</dbReference>
<dbReference type="GO" id="GO:0005524">
    <property type="term" value="F:ATP binding"/>
    <property type="evidence" value="ECO:0007669"/>
    <property type="project" value="UniProtKB-UniRule"/>
</dbReference>
<evidence type="ECO:0000256" key="6">
    <source>
        <dbReference type="ARBA" id="ARBA00022741"/>
    </source>
</evidence>
<evidence type="ECO:0000256" key="10">
    <source>
        <dbReference type="ARBA" id="ARBA00022917"/>
    </source>
</evidence>
<feature type="binding site" evidence="13">
    <location>
        <position position="387"/>
    </location>
    <ligand>
        <name>Zn(2+)</name>
        <dbReference type="ChEBI" id="CHEBI:29105"/>
        <note>catalytic</note>
    </ligand>
</feature>
<dbReference type="FunFam" id="3.30.980.10:FF:000005">
    <property type="entry name" value="Threonyl-tRNA synthetase, mitochondrial"/>
    <property type="match status" value="1"/>
</dbReference>
<comment type="similarity">
    <text evidence="1 13">Belongs to the class-II aminoacyl-tRNA synthetase family.</text>
</comment>
<dbReference type="InterPro" id="IPR002320">
    <property type="entry name" value="Thr-tRNA-ligase_IIa"/>
</dbReference>
<dbReference type="SUPFAM" id="SSF55681">
    <property type="entry name" value="Class II aaRS and biotin synthetases"/>
    <property type="match status" value="1"/>
</dbReference>
<evidence type="ECO:0000256" key="13">
    <source>
        <dbReference type="HAMAP-Rule" id="MF_00184"/>
    </source>
</evidence>
<comment type="catalytic activity">
    <reaction evidence="12 13">
        <text>tRNA(Thr) + L-threonine + ATP = L-threonyl-tRNA(Thr) + AMP + diphosphate + H(+)</text>
        <dbReference type="Rhea" id="RHEA:24624"/>
        <dbReference type="Rhea" id="RHEA-COMP:9670"/>
        <dbReference type="Rhea" id="RHEA-COMP:9704"/>
        <dbReference type="ChEBI" id="CHEBI:15378"/>
        <dbReference type="ChEBI" id="CHEBI:30616"/>
        <dbReference type="ChEBI" id="CHEBI:33019"/>
        <dbReference type="ChEBI" id="CHEBI:57926"/>
        <dbReference type="ChEBI" id="CHEBI:78442"/>
        <dbReference type="ChEBI" id="CHEBI:78534"/>
        <dbReference type="ChEBI" id="CHEBI:456215"/>
        <dbReference type="EC" id="6.1.1.3"/>
    </reaction>
</comment>
<dbReference type="PROSITE" id="PS50862">
    <property type="entry name" value="AA_TRNA_LIGASE_II"/>
    <property type="match status" value="1"/>
</dbReference>
<dbReference type="SMART" id="SM00863">
    <property type="entry name" value="tRNA_SAD"/>
    <property type="match status" value="1"/>
</dbReference>
<comment type="cofactor">
    <cofactor evidence="13">
        <name>Zn(2+)</name>
        <dbReference type="ChEBI" id="CHEBI:29105"/>
    </cofactor>
    <text evidence="13">Binds 1 zinc ion per subunit.</text>
</comment>
<keyword evidence="4 13" id="KW-0436">Ligase</keyword>
<keyword evidence="11 13" id="KW-0030">Aminoacyl-tRNA synthetase</keyword>
<evidence type="ECO:0000256" key="4">
    <source>
        <dbReference type="ARBA" id="ARBA00022598"/>
    </source>
</evidence>
<comment type="subunit">
    <text evidence="13">Homodimer.</text>
</comment>
<dbReference type="Pfam" id="PF00587">
    <property type="entry name" value="tRNA-synt_2b"/>
    <property type="match status" value="1"/>
</dbReference>
<evidence type="ECO:0000313" key="16">
    <source>
        <dbReference type="EMBL" id="SDX00019.1"/>
    </source>
</evidence>
<reference evidence="16 17" key="1">
    <citation type="submission" date="2016-10" db="EMBL/GenBank/DDBJ databases">
        <authorList>
            <person name="Varghese N."/>
            <person name="Submissions S."/>
        </authorList>
    </citation>
    <scope>NUCLEOTIDE SEQUENCE [LARGE SCALE GENOMIC DNA]</scope>
    <source>
        <strain evidence="16 17">DSM 11449</strain>
    </source>
</reference>
<dbReference type="CDD" id="cd00860">
    <property type="entry name" value="ThrRS_anticodon"/>
    <property type="match status" value="1"/>
</dbReference>
<comment type="caution">
    <text evidence="16">The sequence shown here is derived from an EMBL/GenBank/DDBJ whole genome shotgun (WGS) entry which is preliminary data.</text>
</comment>
<dbReference type="SUPFAM" id="SSF81271">
    <property type="entry name" value="TGS-like"/>
    <property type="match status" value="1"/>
</dbReference>
<evidence type="ECO:0000313" key="17">
    <source>
        <dbReference type="Proteomes" id="UP000182771"/>
    </source>
</evidence>
<keyword evidence="10 13" id="KW-0648">Protein biosynthesis</keyword>
<comment type="subcellular location">
    <subcellularLocation>
        <location evidence="13">Cytoplasm</location>
    </subcellularLocation>
</comment>
<evidence type="ECO:0000259" key="14">
    <source>
        <dbReference type="PROSITE" id="PS50862"/>
    </source>
</evidence>
<dbReference type="GeneID" id="85018223"/>
<dbReference type="CDD" id="cd01667">
    <property type="entry name" value="TGS_ThrRS"/>
    <property type="match status" value="1"/>
</dbReference>
<dbReference type="InterPro" id="IPR018163">
    <property type="entry name" value="Thr/Ala-tRNA-synth_IIc_edit"/>
</dbReference>
<dbReference type="InterPro" id="IPR047246">
    <property type="entry name" value="ThrRS_anticodon"/>
</dbReference>
<dbReference type="InterPro" id="IPR004095">
    <property type="entry name" value="TGS"/>
</dbReference>
<comment type="caution">
    <text evidence="13">Lacks conserved residue(s) required for the propagation of feature annotation.</text>
</comment>
<keyword evidence="17" id="KW-1185">Reference proteome</keyword>
<dbReference type="GO" id="GO:0006435">
    <property type="term" value="P:threonyl-tRNA aminoacylation"/>
    <property type="evidence" value="ECO:0007669"/>
    <property type="project" value="UniProtKB-UniRule"/>
</dbReference>
<evidence type="ECO:0000259" key="15">
    <source>
        <dbReference type="PROSITE" id="PS51880"/>
    </source>
</evidence>
<dbReference type="PANTHER" id="PTHR11451">
    <property type="entry name" value="THREONINE-TRNA LIGASE"/>
    <property type="match status" value="1"/>
</dbReference>
<evidence type="ECO:0000256" key="2">
    <source>
        <dbReference type="ARBA" id="ARBA00022490"/>
    </source>
</evidence>
<dbReference type="FunFam" id="3.40.50.800:FF:000001">
    <property type="entry name" value="Threonine--tRNA ligase"/>
    <property type="match status" value="1"/>
</dbReference>
<keyword evidence="3 13" id="KW-0820">tRNA-binding</keyword>
<dbReference type="HAMAP" id="MF_00184">
    <property type="entry name" value="Thr_tRNA_synth"/>
    <property type="match status" value="1"/>
</dbReference>
<keyword evidence="9 13" id="KW-0694">RNA-binding</keyword>
<keyword evidence="5 13" id="KW-0479">Metal-binding</keyword>
<dbReference type="Gene3D" id="3.30.930.10">
    <property type="entry name" value="Bira Bifunctional Protein, Domain 2"/>
    <property type="match status" value="1"/>
</dbReference>
<dbReference type="Pfam" id="PF03129">
    <property type="entry name" value="HGTP_anticodon"/>
    <property type="match status" value="1"/>
</dbReference>
<keyword evidence="2 13" id="KW-0963">Cytoplasm</keyword>
<dbReference type="OrthoDB" id="9802304at2"/>
<feature type="domain" description="Aminoacyl-transfer RNA synthetases class-II family profile" evidence="14">
    <location>
        <begin position="241"/>
        <end position="540"/>
    </location>
</feature>
<dbReference type="Gene3D" id="3.30.980.10">
    <property type="entry name" value="Threonyl-trna Synthetase, Chain A, domain 2"/>
    <property type="match status" value="1"/>
</dbReference>
<dbReference type="InterPro" id="IPR012947">
    <property type="entry name" value="tRNA_SAD"/>
</dbReference>
<feature type="binding site" evidence="13">
    <location>
        <position position="336"/>
    </location>
    <ligand>
        <name>Zn(2+)</name>
        <dbReference type="ChEBI" id="CHEBI:29105"/>
        <note>catalytic</note>
    </ligand>
</feature>
<feature type="binding site" evidence="13">
    <location>
        <position position="517"/>
    </location>
    <ligand>
        <name>Zn(2+)</name>
        <dbReference type="ChEBI" id="CHEBI:29105"/>
        <note>catalytic</note>
    </ligand>
</feature>
<dbReference type="InterPro" id="IPR033728">
    <property type="entry name" value="ThrRS_core"/>
</dbReference>
<dbReference type="SUPFAM" id="SSF55186">
    <property type="entry name" value="ThrRS/AlaRS common domain"/>
    <property type="match status" value="1"/>
</dbReference>
<dbReference type="InterPro" id="IPR045864">
    <property type="entry name" value="aa-tRNA-synth_II/BPL/LPL"/>
</dbReference>
<evidence type="ECO:0000256" key="5">
    <source>
        <dbReference type="ARBA" id="ARBA00022723"/>
    </source>
</evidence>
<dbReference type="GO" id="GO:0004829">
    <property type="term" value="F:threonine-tRNA ligase activity"/>
    <property type="evidence" value="ECO:0007669"/>
    <property type="project" value="UniProtKB-UniRule"/>
</dbReference>
<dbReference type="Pfam" id="PF07973">
    <property type="entry name" value="tRNA_SAD"/>
    <property type="match status" value="1"/>
</dbReference>
<dbReference type="PANTHER" id="PTHR11451:SF44">
    <property type="entry name" value="THREONINE--TRNA LIGASE, CHLOROPLASTIC_MITOCHONDRIAL 2"/>
    <property type="match status" value="1"/>
</dbReference>
<keyword evidence="8 13" id="KW-0067">ATP-binding</keyword>
<protein>
    <recommendedName>
        <fullName evidence="13">Threonine--tRNA ligase</fullName>
        <ecNumber evidence="13">6.1.1.3</ecNumber>
    </recommendedName>
    <alternativeName>
        <fullName evidence="13">Threonyl-tRNA synthetase</fullName>
        <shortName evidence="13">ThrRS</shortName>
    </alternativeName>
</protein>
<dbReference type="InterPro" id="IPR012675">
    <property type="entry name" value="Beta-grasp_dom_sf"/>
</dbReference>
<dbReference type="GO" id="GO:0005737">
    <property type="term" value="C:cytoplasm"/>
    <property type="evidence" value="ECO:0007669"/>
    <property type="project" value="UniProtKB-SubCell"/>
</dbReference>
<dbReference type="InterPro" id="IPR004154">
    <property type="entry name" value="Anticodon-bd"/>
</dbReference>
<dbReference type="InterPro" id="IPR002314">
    <property type="entry name" value="aa-tRNA-synt_IIb"/>
</dbReference>
<dbReference type="NCBIfam" id="TIGR00418">
    <property type="entry name" value="thrS"/>
    <property type="match status" value="1"/>
</dbReference>
<dbReference type="Gene3D" id="3.30.54.20">
    <property type="match status" value="1"/>
</dbReference>
<dbReference type="RefSeq" id="WP_016419246.1">
    <property type="nucleotide sequence ID" value="NZ_CAJPRD010000010.1"/>
</dbReference>
<dbReference type="InterPro" id="IPR006195">
    <property type="entry name" value="aa-tRNA-synth_II"/>
</dbReference>
<dbReference type="FunFam" id="3.10.20.30:FF:000005">
    <property type="entry name" value="Threonine--tRNA ligase"/>
    <property type="match status" value="1"/>
</dbReference>